<evidence type="ECO:0000259" key="2">
    <source>
        <dbReference type="Pfam" id="PF13968"/>
    </source>
</evidence>
<keyword evidence="1" id="KW-0472">Membrane</keyword>
<keyword evidence="1" id="KW-1133">Transmembrane helix</keyword>
<evidence type="ECO:0000256" key="1">
    <source>
        <dbReference type="SAM" id="Phobius"/>
    </source>
</evidence>
<dbReference type="InterPro" id="IPR025315">
    <property type="entry name" value="DUF4220"/>
</dbReference>
<accession>A0A3L6PZ52</accession>
<evidence type="ECO:0000313" key="3">
    <source>
        <dbReference type="EMBL" id="RLM69007.1"/>
    </source>
</evidence>
<proteinExistence type="predicted"/>
<feature type="transmembrane region" description="Helical" evidence="1">
    <location>
        <begin position="160"/>
        <end position="183"/>
    </location>
</feature>
<keyword evidence="1" id="KW-0812">Transmembrane</keyword>
<keyword evidence="4" id="KW-1185">Reference proteome</keyword>
<dbReference type="EMBL" id="PQIB02000014">
    <property type="protein sequence ID" value="RLM69007.1"/>
    <property type="molecule type" value="Genomic_DNA"/>
</dbReference>
<sequence length="277" mass="30965">MVQTLEMMSKGSSGPSGRLFGKADKITADILTVPFNDARNITLAAEDLLPGMLADFMSREDHRNAYEHVGALLVHCYQLLYTKSPLREGFVGSLGSVLEYLFPSNHPLLMIILFLLSALFLMLSIVFPYVSTPIAMALFMAAERGDQLHTNRAADATVSYLLLVGAIVLDVSSAAISMFSHFFDIQSACSKKQWSEELGQYSMIKRHTKEGTACIMPSIWQWCGWDVTHIPITKDRTPIKEFILDSLLRFGARKEWNCASTRGQLASEMDRQTSRSR</sequence>
<organism evidence="3 4">
    <name type="scientific">Panicum miliaceum</name>
    <name type="common">Proso millet</name>
    <name type="synonym">Broomcorn millet</name>
    <dbReference type="NCBI Taxonomy" id="4540"/>
    <lineage>
        <taxon>Eukaryota</taxon>
        <taxon>Viridiplantae</taxon>
        <taxon>Streptophyta</taxon>
        <taxon>Embryophyta</taxon>
        <taxon>Tracheophyta</taxon>
        <taxon>Spermatophyta</taxon>
        <taxon>Magnoliopsida</taxon>
        <taxon>Liliopsida</taxon>
        <taxon>Poales</taxon>
        <taxon>Poaceae</taxon>
        <taxon>PACMAD clade</taxon>
        <taxon>Panicoideae</taxon>
        <taxon>Panicodae</taxon>
        <taxon>Paniceae</taxon>
        <taxon>Panicinae</taxon>
        <taxon>Panicum</taxon>
        <taxon>Panicum sect. Panicum</taxon>
    </lineage>
</organism>
<dbReference type="AlphaFoldDB" id="A0A3L6PZ52"/>
<feature type="domain" description="DUF4220" evidence="2">
    <location>
        <begin position="54"/>
        <end position="204"/>
    </location>
</feature>
<dbReference type="Proteomes" id="UP000275267">
    <property type="component" value="Unassembled WGS sequence"/>
</dbReference>
<reference evidence="4" key="1">
    <citation type="journal article" date="2019" name="Nat. Commun.">
        <title>The genome of broomcorn millet.</title>
        <authorList>
            <person name="Zou C."/>
            <person name="Miki D."/>
            <person name="Li D."/>
            <person name="Tang Q."/>
            <person name="Xiao L."/>
            <person name="Rajput S."/>
            <person name="Deng P."/>
            <person name="Jia W."/>
            <person name="Huang R."/>
            <person name="Zhang M."/>
            <person name="Sun Y."/>
            <person name="Hu J."/>
            <person name="Fu X."/>
            <person name="Schnable P.S."/>
            <person name="Li F."/>
            <person name="Zhang H."/>
            <person name="Feng B."/>
            <person name="Zhu X."/>
            <person name="Liu R."/>
            <person name="Schnable J.C."/>
            <person name="Zhu J.-K."/>
            <person name="Zhang H."/>
        </authorList>
    </citation>
    <scope>NUCLEOTIDE SEQUENCE [LARGE SCALE GENOMIC DNA]</scope>
</reference>
<protein>
    <recommendedName>
        <fullName evidence="2">DUF4220 domain-containing protein</fullName>
    </recommendedName>
</protein>
<dbReference type="Pfam" id="PF13968">
    <property type="entry name" value="DUF4220"/>
    <property type="match status" value="1"/>
</dbReference>
<gene>
    <name evidence="3" type="ORF">C2845_PM17G04320</name>
</gene>
<name>A0A3L6PZ52_PANMI</name>
<evidence type="ECO:0000313" key="4">
    <source>
        <dbReference type="Proteomes" id="UP000275267"/>
    </source>
</evidence>
<comment type="caution">
    <text evidence="3">The sequence shown here is derived from an EMBL/GenBank/DDBJ whole genome shotgun (WGS) entry which is preliminary data.</text>
</comment>
<dbReference type="PANTHER" id="PTHR31325">
    <property type="entry name" value="OS01G0798800 PROTEIN-RELATED"/>
    <property type="match status" value="1"/>
</dbReference>
<feature type="transmembrane region" description="Helical" evidence="1">
    <location>
        <begin position="108"/>
        <end position="130"/>
    </location>
</feature>